<comment type="function">
    <text evidence="5">Catalyzes the conversion of 1-hydroxy-2-methyl-2-(E)-butenyl 4-diphosphate (HMBPP) into a mixture of isopentenyl diphosphate (IPP) and dimethylallyl diphosphate (DMAPP). Acts in the terminal step of the DOXP/MEP pathway for isoprenoid precursor biosynthesis.</text>
</comment>
<feature type="binding site" evidence="5">
    <location>
        <position position="290"/>
    </location>
    <ligand>
        <name>dimethylallyl diphosphate</name>
        <dbReference type="ChEBI" id="CHEBI:57623"/>
    </ligand>
</feature>
<feature type="binding site" evidence="5">
    <location>
        <position position="118"/>
    </location>
    <ligand>
        <name>[4Fe-4S] cluster</name>
        <dbReference type="ChEBI" id="CHEBI:49883"/>
    </ligand>
</feature>
<feature type="binding site" evidence="5">
    <location>
        <position position="246"/>
    </location>
    <ligand>
        <name>dimethylallyl diphosphate</name>
        <dbReference type="ChEBI" id="CHEBI:57623"/>
    </ligand>
</feature>
<feature type="binding site" evidence="5">
    <location>
        <position position="146"/>
    </location>
    <ligand>
        <name>dimethylallyl diphosphate</name>
        <dbReference type="ChEBI" id="CHEBI:57623"/>
    </ligand>
</feature>
<dbReference type="GO" id="GO:0019288">
    <property type="term" value="P:isopentenyl diphosphate biosynthetic process, methylerythritol 4-phosphate pathway"/>
    <property type="evidence" value="ECO:0007669"/>
    <property type="project" value="UniProtKB-UniRule"/>
</dbReference>
<reference evidence="6 7" key="1">
    <citation type="submission" date="2019-01" db="EMBL/GenBank/DDBJ databases">
        <authorList>
            <person name="Chen W.-M."/>
        </authorList>
    </citation>
    <scope>NUCLEOTIDE SEQUENCE [LARGE SCALE GENOMIC DNA]</scope>
    <source>
        <strain evidence="6 7">CCP-7</strain>
    </source>
</reference>
<feature type="binding site" evidence="5">
    <location>
        <position position="217"/>
    </location>
    <ligand>
        <name>[4Fe-4S] cluster</name>
        <dbReference type="ChEBI" id="CHEBI:49883"/>
    </ligand>
</feature>
<feature type="binding site" evidence="5">
    <location>
        <position position="247"/>
    </location>
    <ligand>
        <name>isopentenyl diphosphate</name>
        <dbReference type="ChEBI" id="CHEBI:128769"/>
    </ligand>
</feature>
<comment type="pathway">
    <text evidence="5">Isoprenoid biosynthesis; dimethylallyl diphosphate biosynthesis; dimethylallyl diphosphate from (2E)-4-hydroxy-3-methylbutenyl diphosphate: step 1/1.</text>
</comment>
<name>A0A437LYI7_9SPHN</name>
<dbReference type="PANTHER" id="PTHR30426:SF0">
    <property type="entry name" value="4-HYDROXY-3-METHYLBUT-2-ENYL DIPHOSPHATE REDUCTASE"/>
    <property type="match status" value="1"/>
</dbReference>
<feature type="binding site" evidence="5">
    <location>
        <position position="245"/>
    </location>
    <ligand>
        <name>(2E)-4-hydroxy-3-methylbut-2-enyl diphosphate</name>
        <dbReference type="ChEBI" id="CHEBI:128753"/>
    </ligand>
</feature>
<dbReference type="GO" id="GO:0051539">
    <property type="term" value="F:4 iron, 4 sulfur cluster binding"/>
    <property type="evidence" value="ECO:0007669"/>
    <property type="project" value="UniProtKB-UniRule"/>
</dbReference>
<keyword evidence="2 5" id="KW-0479">Metal-binding</keyword>
<keyword evidence="4 5" id="KW-0411">Iron-sulfur</keyword>
<dbReference type="GO" id="GO:0046872">
    <property type="term" value="F:metal ion binding"/>
    <property type="evidence" value="ECO:0007669"/>
    <property type="project" value="UniProtKB-KW"/>
</dbReference>
<keyword evidence="3 5" id="KW-0408">Iron</keyword>
<dbReference type="Proteomes" id="UP000282971">
    <property type="component" value="Unassembled WGS sequence"/>
</dbReference>
<feature type="binding site" evidence="5">
    <location>
        <position position="146"/>
    </location>
    <ligand>
        <name>(2E)-4-hydroxy-3-methylbut-2-enyl diphosphate</name>
        <dbReference type="ChEBI" id="CHEBI:128753"/>
    </ligand>
</feature>
<dbReference type="InterPro" id="IPR003451">
    <property type="entry name" value="LytB/IspH"/>
</dbReference>
<feature type="binding site" evidence="5">
    <location>
        <position position="63"/>
    </location>
    <ligand>
        <name>isopentenyl diphosphate</name>
        <dbReference type="ChEBI" id="CHEBI:128769"/>
    </ligand>
</feature>
<protein>
    <recommendedName>
        <fullName evidence="5">4-hydroxy-3-methylbut-2-enyl diphosphate reductase</fullName>
        <shortName evidence="5">HMBPP reductase</shortName>
        <ecNumber evidence="5">1.17.7.4</ecNumber>
    </recommendedName>
</protein>
<feature type="binding site" evidence="5">
    <location>
        <position position="245"/>
    </location>
    <ligand>
        <name>dimethylallyl diphosphate</name>
        <dbReference type="ChEBI" id="CHEBI:57623"/>
    </ligand>
</feature>
<dbReference type="NCBIfam" id="TIGR00216">
    <property type="entry name" value="ispH_lytB"/>
    <property type="match status" value="1"/>
</dbReference>
<dbReference type="Gene3D" id="3.40.50.11270">
    <property type="match status" value="1"/>
</dbReference>
<dbReference type="CDD" id="cd13944">
    <property type="entry name" value="lytB_ispH"/>
    <property type="match status" value="1"/>
</dbReference>
<dbReference type="OrthoDB" id="9804077at2"/>
<feature type="binding site" evidence="5">
    <location>
        <position position="146"/>
    </location>
    <ligand>
        <name>isopentenyl diphosphate</name>
        <dbReference type="ChEBI" id="CHEBI:128769"/>
    </ligand>
</feature>
<dbReference type="AlphaFoldDB" id="A0A437LYI7"/>
<dbReference type="GO" id="GO:0016114">
    <property type="term" value="P:terpenoid biosynthetic process"/>
    <property type="evidence" value="ECO:0007669"/>
    <property type="project" value="UniProtKB-UniRule"/>
</dbReference>
<feature type="binding site" evidence="5">
    <location>
        <position position="63"/>
    </location>
    <ligand>
        <name>(2E)-4-hydroxy-3-methylbut-2-enyl diphosphate</name>
        <dbReference type="ChEBI" id="CHEBI:128753"/>
    </ligand>
</feature>
<gene>
    <name evidence="5 6" type="primary">ispH</name>
    <name evidence="6" type="ORF">EOD43_19530</name>
</gene>
<feature type="binding site" evidence="5">
    <location>
        <position position="63"/>
    </location>
    <ligand>
        <name>dimethylallyl diphosphate</name>
        <dbReference type="ChEBI" id="CHEBI:57623"/>
    </ligand>
</feature>
<keyword evidence="7" id="KW-1185">Reference proteome</keyword>
<feature type="binding site" evidence="5">
    <location>
        <position position="96"/>
    </location>
    <ligand>
        <name>dimethylallyl diphosphate</name>
        <dbReference type="ChEBI" id="CHEBI:57623"/>
    </ligand>
</feature>
<comment type="cofactor">
    <cofactor evidence="5">
        <name>[4Fe-4S] cluster</name>
        <dbReference type="ChEBI" id="CHEBI:49883"/>
    </cofactor>
    <text evidence="5">Binds 1 [4Fe-4S] cluster per subunit.</text>
</comment>
<sequence length="329" mass="35189">MPSPSASAIANAAPAHSSRLRAVRIVLAAPRGFCAGVTRAIDAVEGALRRFGAPVYVRRPIVHNRVVMRRLEALGAVFVEEVDDVPEGAVLILSAHGVSRDVAFAAHERKLRVFDAICPLVDKVHREVNRHHKEGRHIILIGHSGHPEIDGTLGQLPSGAAEVIATANEVDHLCDRVIRPLAYAVQTTFAVEEARQIVDALKARFPHIVGPQGSDICYATTNRQSAVRAIARDVDAFIIVGESFSSNARRLAEVAEAEGCTNIQLIAGLSDLDFARLDASEAIGITAAASTPAQSVSEVIEGLGRVFDISMQQVGDQEEGVSFRQVALC</sequence>
<evidence type="ECO:0000256" key="1">
    <source>
        <dbReference type="ARBA" id="ARBA00022485"/>
    </source>
</evidence>
<dbReference type="HAMAP" id="MF_00191">
    <property type="entry name" value="IspH"/>
    <property type="match status" value="1"/>
</dbReference>
<feature type="binding site" evidence="5">
    <location>
        <position position="96"/>
    </location>
    <ligand>
        <name>(2E)-4-hydroxy-3-methylbut-2-enyl diphosphate</name>
        <dbReference type="ChEBI" id="CHEBI:128753"/>
    </ligand>
</feature>
<organism evidence="6 7">
    <name type="scientific">Sphingomonas crocodyli</name>
    <dbReference type="NCBI Taxonomy" id="1979270"/>
    <lineage>
        <taxon>Bacteria</taxon>
        <taxon>Pseudomonadati</taxon>
        <taxon>Pseudomonadota</taxon>
        <taxon>Alphaproteobacteria</taxon>
        <taxon>Sphingomonadales</taxon>
        <taxon>Sphingomonadaceae</taxon>
        <taxon>Sphingomonas</taxon>
    </lineage>
</organism>
<evidence type="ECO:0000313" key="6">
    <source>
        <dbReference type="EMBL" id="RVT90447.1"/>
    </source>
</evidence>
<feature type="binding site" evidence="5">
    <location>
        <position position="246"/>
    </location>
    <ligand>
        <name>isopentenyl diphosphate</name>
        <dbReference type="ChEBI" id="CHEBI:128769"/>
    </ligand>
</feature>
<evidence type="ECO:0000256" key="3">
    <source>
        <dbReference type="ARBA" id="ARBA00023004"/>
    </source>
</evidence>
<keyword evidence="1 5" id="KW-0004">4Fe-4S</keyword>
<feature type="binding site" evidence="5">
    <location>
        <position position="34"/>
    </location>
    <ligand>
        <name>[4Fe-4S] cluster</name>
        <dbReference type="ChEBI" id="CHEBI:49883"/>
    </ligand>
</feature>
<dbReference type="PANTHER" id="PTHR30426">
    <property type="entry name" value="4-HYDROXY-3-METHYLBUT-2-ENYL DIPHOSPHATE REDUCTASE"/>
    <property type="match status" value="1"/>
</dbReference>
<dbReference type="UniPathway" id="UPA00059">
    <property type="reaction ID" value="UER00105"/>
</dbReference>
<feature type="binding site" evidence="5">
    <location>
        <position position="245"/>
    </location>
    <ligand>
        <name>isopentenyl diphosphate</name>
        <dbReference type="ChEBI" id="CHEBI:128769"/>
    </ligand>
</feature>
<feature type="binding site" evidence="5">
    <location>
        <position position="187"/>
    </location>
    <ligand>
        <name>(2E)-4-hydroxy-3-methylbut-2-enyl diphosphate</name>
        <dbReference type="ChEBI" id="CHEBI:128753"/>
    </ligand>
</feature>
<comment type="similarity">
    <text evidence="5">Belongs to the IspH family.</text>
</comment>
<evidence type="ECO:0000256" key="2">
    <source>
        <dbReference type="ARBA" id="ARBA00022723"/>
    </source>
</evidence>
<accession>A0A437LYI7</accession>
<dbReference type="EC" id="1.17.7.4" evidence="5"/>
<feature type="binding site" evidence="5">
    <location>
        <position position="246"/>
    </location>
    <ligand>
        <name>(2E)-4-hydroxy-3-methylbut-2-enyl diphosphate</name>
        <dbReference type="ChEBI" id="CHEBI:128753"/>
    </ligand>
</feature>
<feature type="binding site" evidence="5">
    <location>
        <position position="96"/>
    </location>
    <ligand>
        <name>isopentenyl diphosphate</name>
        <dbReference type="ChEBI" id="CHEBI:128769"/>
    </ligand>
</feature>
<dbReference type="GO" id="GO:0050992">
    <property type="term" value="P:dimethylallyl diphosphate biosynthetic process"/>
    <property type="evidence" value="ECO:0007669"/>
    <property type="project" value="UniProtKB-UniRule"/>
</dbReference>
<dbReference type="Pfam" id="PF02401">
    <property type="entry name" value="LYTB"/>
    <property type="match status" value="1"/>
</dbReference>
<evidence type="ECO:0000313" key="7">
    <source>
        <dbReference type="Proteomes" id="UP000282971"/>
    </source>
</evidence>
<comment type="catalytic activity">
    <reaction evidence="5">
        <text>isopentenyl diphosphate + 2 oxidized [2Fe-2S]-[ferredoxin] + H2O = (2E)-4-hydroxy-3-methylbut-2-enyl diphosphate + 2 reduced [2Fe-2S]-[ferredoxin] + 2 H(+)</text>
        <dbReference type="Rhea" id="RHEA:24488"/>
        <dbReference type="Rhea" id="RHEA-COMP:10000"/>
        <dbReference type="Rhea" id="RHEA-COMP:10001"/>
        <dbReference type="ChEBI" id="CHEBI:15377"/>
        <dbReference type="ChEBI" id="CHEBI:15378"/>
        <dbReference type="ChEBI" id="CHEBI:33737"/>
        <dbReference type="ChEBI" id="CHEBI:33738"/>
        <dbReference type="ChEBI" id="CHEBI:128753"/>
        <dbReference type="ChEBI" id="CHEBI:128769"/>
        <dbReference type="EC" id="1.17.7.4"/>
    </reaction>
</comment>
<feature type="binding site" evidence="5">
    <location>
        <position position="290"/>
    </location>
    <ligand>
        <name>(2E)-4-hydroxy-3-methylbut-2-enyl diphosphate</name>
        <dbReference type="ChEBI" id="CHEBI:128753"/>
    </ligand>
</feature>
<evidence type="ECO:0000256" key="5">
    <source>
        <dbReference type="HAMAP-Rule" id="MF_00191"/>
    </source>
</evidence>
<dbReference type="Gene3D" id="3.40.1010.20">
    <property type="entry name" value="4-hydroxy-3-methylbut-2-enyl diphosphate reductase, catalytic domain"/>
    <property type="match status" value="2"/>
</dbReference>
<dbReference type="GO" id="GO:0051745">
    <property type="term" value="F:4-hydroxy-3-methylbut-2-enyl diphosphate reductase activity"/>
    <property type="evidence" value="ECO:0007669"/>
    <property type="project" value="UniProtKB-UniRule"/>
</dbReference>
<comment type="catalytic activity">
    <reaction evidence="5">
        <text>dimethylallyl diphosphate + 2 oxidized [2Fe-2S]-[ferredoxin] + H2O = (2E)-4-hydroxy-3-methylbut-2-enyl diphosphate + 2 reduced [2Fe-2S]-[ferredoxin] + 2 H(+)</text>
        <dbReference type="Rhea" id="RHEA:24825"/>
        <dbReference type="Rhea" id="RHEA-COMP:10000"/>
        <dbReference type="Rhea" id="RHEA-COMP:10001"/>
        <dbReference type="ChEBI" id="CHEBI:15377"/>
        <dbReference type="ChEBI" id="CHEBI:15378"/>
        <dbReference type="ChEBI" id="CHEBI:33737"/>
        <dbReference type="ChEBI" id="CHEBI:33738"/>
        <dbReference type="ChEBI" id="CHEBI:57623"/>
        <dbReference type="ChEBI" id="CHEBI:128753"/>
        <dbReference type="EC" id="1.17.7.4"/>
    </reaction>
</comment>
<dbReference type="EMBL" id="SACN01000003">
    <property type="protein sequence ID" value="RVT90447.1"/>
    <property type="molecule type" value="Genomic_DNA"/>
</dbReference>
<comment type="pathway">
    <text evidence="5">Isoprenoid biosynthesis; isopentenyl diphosphate biosynthesis via DXP pathway; isopentenyl diphosphate from 1-deoxy-D-xylulose 5-phosphate: step 6/6.</text>
</comment>
<comment type="caution">
    <text evidence="6">The sequence shown here is derived from an EMBL/GenBank/DDBJ whole genome shotgun (WGS) entry which is preliminary data.</text>
</comment>
<keyword evidence="5 6" id="KW-0560">Oxidoreductase</keyword>
<feature type="active site" description="Proton donor" evidence="5">
    <location>
        <position position="148"/>
    </location>
</feature>
<dbReference type="UniPathway" id="UPA00056">
    <property type="reaction ID" value="UER00097"/>
</dbReference>
<feature type="binding site" evidence="5">
    <location>
        <position position="290"/>
    </location>
    <ligand>
        <name>isopentenyl diphosphate</name>
        <dbReference type="ChEBI" id="CHEBI:128769"/>
    </ligand>
</feature>
<proteinExistence type="inferred from homology"/>
<evidence type="ECO:0000256" key="4">
    <source>
        <dbReference type="ARBA" id="ARBA00023014"/>
    </source>
</evidence>
<feature type="binding site" evidence="5">
    <location>
        <position position="247"/>
    </location>
    <ligand>
        <name>dimethylallyl diphosphate</name>
        <dbReference type="ChEBI" id="CHEBI:57623"/>
    </ligand>
</feature>
<feature type="binding site" evidence="5">
    <location>
        <position position="247"/>
    </location>
    <ligand>
        <name>(2E)-4-hydroxy-3-methylbut-2-enyl diphosphate</name>
        <dbReference type="ChEBI" id="CHEBI:128753"/>
    </ligand>
</feature>
<keyword evidence="5" id="KW-0414">Isoprene biosynthesis</keyword>